<keyword evidence="3" id="KW-1185">Reference proteome</keyword>
<name>A0A1Y2HN21_9FUNG</name>
<evidence type="ECO:0000313" key="3">
    <source>
        <dbReference type="Proteomes" id="UP000193411"/>
    </source>
</evidence>
<protein>
    <submittedName>
        <fullName evidence="2">Uncharacterized protein</fullName>
    </submittedName>
</protein>
<keyword evidence="1" id="KW-1133">Transmembrane helix</keyword>
<proteinExistence type="predicted"/>
<accession>A0A1Y2HN21</accession>
<dbReference type="AlphaFoldDB" id="A0A1Y2HN21"/>
<dbReference type="Proteomes" id="UP000193411">
    <property type="component" value="Unassembled WGS sequence"/>
</dbReference>
<evidence type="ECO:0000313" key="2">
    <source>
        <dbReference type="EMBL" id="ORZ35949.1"/>
    </source>
</evidence>
<keyword evidence="1" id="KW-0472">Membrane</keyword>
<feature type="transmembrane region" description="Helical" evidence="1">
    <location>
        <begin position="63"/>
        <end position="84"/>
    </location>
</feature>
<sequence length="134" mass="14101">MRARTASNEAKKSSALPLSTRYSNVPNALSVISTTTGPPSSAFATSDIAIDPASKLRRIVSNFFPAFLSTFGIWSAAVTGWPLYKRAPSATSNRGPNKRRVCGLLLSLSAVCGNAIKAASRCACLCSPYLVTCV</sequence>
<reference evidence="2 3" key="1">
    <citation type="submission" date="2016-07" db="EMBL/GenBank/DDBJ databases">
        <title>Pervasive Adenine N6-methylation of Active Genes in Fungi.</title>
        <authorList>
            <consortium name="DOE Joint Genome Institute"/>
            <person name="Mondo S.J."/>
            <person name="Dannebaum R.O."/>
            <person name="Kuo R.C."/>
            <person name="Labutti K."/>
            <person name="Haridas S."/>
            <person name="Kuo A."/>
            <person name="Salamov A."/>
            <person name="Ahrendt S.R."/>
            <person name="Lipzen A."/>
            <person name="Sullivan W."/>
            <person name="Andreopoulos W.B."/>
            <person name="Clum A."/>
            <person name="Lindquist E."/>
            <person name="Daum C."/>
            <person name="Ramamoorthy G.K."/>
            <person name="Gryganskyi A."/>
            <person name="Culley D."/>
            <person name="Magnuson J.K."/>
            <person name="James T.Y."/>
            <person name="O'Malley M.A."/>
            <person name="Stajich J.E."/>
            <person name="Spatafora J.W."/>
            <person name="Visel A."/>
            <person name="Grigoriev I.V."/>
        </authorList>
    </citation>
    <scope>NUCLEOTIDE SEQUENCE [LARGE SCALE GENOMIC DNA]</scope>
    <source>
        <strain evidence="2 3">PL171</strain>
    </source>
</reference>
<comment type="caution">
    <text evidence="2">The sequence shown here is derived from an EMBL/GenBank/DDBJ whole genome shotgun (WGS) entry which is preliminary data.</text>
</comment>
<keyword evidence="1" id="KW-0812">Transmembrane</keyword>
<organism evidence="2 3">
    <name type="scientific">Catenaria anguillulae PL171</name>
    <dbReference type="NCBI Taxonomy" id="765915"/>
    <lineage>
        <taxon>Eukaryota</taxon>
        <taxon>Fungi</taxon>
        <taxon>Fungi incertae sedis</taxon>
        <taxon>Blastocladiomycota</taxon>
        <taxon>Blastocladiomycetes</taxon>
        <taxon>Blastocladiales</taxon>
        <taxon>Catenariaceae</taxon>
        <taxon>Catenaria</taxon>
    </lineage>
</organism>
<dbReference type="EMBL" id="MCFL01000019">
    <property type="protein sequence ID" value="ORZ35949.1"/>
    <property type="molecule type" value="Genomic_DNA"/>
</dbReference>
<evidence type="ECO:0000256" key="1">
    <source>
        <dbReference type="SAM" id="Phobius"/>
    </source>
</evidence>
<gene>
    <name evidence="2" type="ORF">BCR44DRAFT_1433224</name>
</gene>